<evidence type="ECO:0000256" key="2">
    <source>
        <dbReference type="SAM" id="Phobius"/>
    </source>
</evidence>
<feature type="transmembrane region" description="Helical" evidence="2">
    <location>
        <begin position="66"/>
        <end position="85"/>
    </location>
</feature>
<dbReference type="AlphaFoldDB" id="A0A7R7EGI8"/>
<dbReference type="InterPro" id="IPR013229">
    <property type="entry name" value="PEGA"/>
</dbReference>
<accession>A0A7R7EGI8</accession>
<dbReference type="KEGG" id="ahb:bsdtb5_00750"/>
<protein>
    <recommendedName>
        <fullName evidence="3">PEGA domain-containing protein</fullName>
    </recommendedName>
</protein>
<name>A0A7R7EGI8_9FIRM</name>
<evidence type="ECO:0000259" key="3">
    <source>
        <dbReference type="Pfam" id="PF08308"/>
    </source>
</evidence>
<dbReference type="PANTHER" id="PTHR16148">
    <property type="entry name" value="NF-KAPPA-B-REPRESSING FACTOR-RELATED"/>
    <property type="match status" value="1"/>
</dbReference>
<evidence type="ECO:0000313" key="4">
    <source>
        <dbReference type="EMBL" id="BCN28780.1"/>
    </source>
</evidence>
<dbReference type="RefSeq" id="WP_271714089.1">
    <property type="nucleotide sequence ID" value="NZ_AP024169.1"/>
</dbReference>
<sequence>MKKEYEGVTYEPSYQRNPDQLNQEDNKEKKDKRENKGRSNTKQERAKKQLNYNLETKDTFWNRNKYFILLAGVVIASLMIAFVTFQKVYQQKQGTENANNAATATETPTGRYNTKTQGVVKAIDKAKSTVLFYDIKEGMDYTVNYDPATNVLNKYDKVMIMDQLQIGEITDIYYDNNTNRLDKIQVSKEAWEYKGVKNLVVDQTKKQMSISNATYKYQDSVVIASEKNLISLMDLNQKDELIVKGYDKQIYSVIVDKGHGYIKLINYEDFVGGTVEVGHDIILPVVENMLIVAREGEYKLTMSNGNFVGAKSITVLRDQEVTVDMGDFVKPAEKKSSVDFKISPNGADLYVDGKATDYEEAVKLDYGEHQIEVSLTGYDTYTGKINVDSPSTSVAVDLVESKTEDNSSDKNNNSSSSTNNTNSNTNNTNTNNNSTSTNNNSTTTNNSSDNTNNTRNSSKNSTTDSSNNTSSNTSSNSNSTTTTSDSKVDSSHTVTVQGPSGAEVYIDGTLKGTAPVTFIKTIGTHTITIRKTGYSNKSYTVVILDDSENVLFNFPELTAQ</sequence>
<feature type="compositionally biased region" description="Low complexity" evidence="1">
    <location>
        <begin position="409"/>
        <end position="485"/>
    </location>
</feature>
<keyword evidence="5" id="KW-1185">Reference proteome</keyword>
<dbReference type="Pfam" id="PF08308">
    <property type="entry name" value="PEGA"/>
    <property type="match status" value="1"/>
</dbReference>
<feature type="region of interest" description="Disordered" evidence="1">
    <location>
        <begin position="400"/>
        <end position="496"/>
    </location>
</feature>
<keyword evidence="2" id="KW-1133">Transmembrane helix</keyword>
<evidence type="ECO:0000256" key="1">
    <source>
        <dbReference type="SAM" id="MobiDB-lite"/>
    </source>
</evidence>
<keyword evidence="2" id="KW-0812">Transmembrane</keyword>
<reference evidence="4 5" key="1">
    <citation type="submission" date="2020-11" db="EMBL/GenBank/DDBJ databases">
        <title>Draft genome sequencing of a Lachnospiraceae strain isolated from anoxic soil subjected to BSD treatment.</title>
        <authorList>
            <person name="Uek A."/>
            <person name="Tonouchi A."/>
        </authorList>
    </citation>
    <scope>NUCLEOTIDE SEQUENCE [LARGE SCALE GENOMIC DNA]</scope>
    <source>
        <strain evidence="4 5">TB5</strain>
    </source>
</reference>
<gene>
    <name evidence="4" type="ORF">bsdtb5_00750</name>
</gene>
<organism evidence="4 5">
    <name type="scientific">Anaeromicropila herbilytica</name>
    <dbReference type="NCBI Taxonomy" id="2785025"/>
    <lineage>
        <taxon>Bacteria</taxon>
        <taxon>Bacillati</taxon>
        <taxon>Bacillota</taxon>
        <taxon>Clostridia</taxon>
        <taxon>Lachnospirales</taxon>
        <taxon>Lachnospiraceae</taxon>
        <taxon>Anaeromicropila</taxon>
    </lineage>
</organism>
<dbReference type="PANTHER" id="PTHR16148:SF14">
    <property type="entry name" value="MYND-TYPE DOMAIN-CONTAINING PROTEIN"/>
    <property type="match status" value="1"/>
</dbReference>
<feature type="region of interest" description="Disordered" evidence="1">
    <location>
        <begin position="1"/>
        <end position="49"/>
    </location>
</feature>
<evidence type="ECO:0000313" key="5">
    <source>
        <dbReference type="Proteomes" id="UP000595897"/>
    </source>
</evidence>
<feature type="domain" description="PEGA" evidence="3">
    <location>
        <begin position="499"/>
        <end position="548"/>
    </location>
</feature>
<feature type="compositionally biased region" description="Basic and acidic residues" evidence="1">
    <location>
        <begin position="24"/>
        <end position="47"/>
    </location>
</feature>
<keyword evidence="2" id="KW-0472">Membrane</keyword>
<proteinExistence type="predicted"/>
<dbReference type="Proteomes" id="UP000595897">
    <property type="component" value="Chromosome"/>
</dbReference>
<feature type="compositionally biased region" description="Polar residues" evidence="1">
    <location>
        <begin position="12"/>
        <end position="23"/>
    </location>
</feature>
<dbReference type="EMBL" id="AP024169">
    <property type="protein sequence ID" value="BCN28780.1"/>
    <property type="molecule type" value="Genomic_DNA"/>
</dbReference>